<dbReference type="PROSITE" id="PS50884">
    <property type="entry name" value="ZF_DOF_2"/>
    <property type="match status" value="1"/>
</dbReference>
<evidence type="ECO:0000256" key="1">
    <source>
        <dbReference type="ARBA" id="ARBA00022723"/>
    </source>
</evidence>
<evidence type="ECO:0000256" key="7">
    <source>
        <dbReference type="ARBA" id="ARBA00023242"/>
    </source>
</evidence>
<dbReference type="PANTHER" id="PTHR31992">
    <property type="entry name" value="DOF ZINC FINGER PROTEIN DOF1.4-RELATED"/>
    <property type="match status" value="1"/>
</dbReference>
<name>A0A5B7BC71_DAVIN</name>
<accession>A0A5B7BC71</accession>
<protein>
    <recommendedName>
        <fullName evidence="9">Dof zinc finger protein</fullName>
    </recommendedName>
</protein>
<dbReference type="Pfam" id="PF02701">
    <property type="entry name" value="Zn_ribbon_Dof"/>
    <property type="match status" value="1"/>
</dbReference>
<reference evidence="11" key="1">
    <citation type="submission" date="2019-08" db="EMBL/GenBank/DDBJ databases">
        <title>Reference gene set and small RNA set construction with multiple tissues from Davidia involucrata Baill.</title>
        <authorList>
            <person name="Yang H."/>
            <person name="Zhou C."/>
            <person name="Li G."/>
            <person name="Wang J."/>
            <person name="Gao P."/>
            <person name="Wang M."/>
            <person name="Wang R."/>
            <person name="Zhao Y."/>
        </authorList>
    </citation>
    <scope>NUCLEOTIDE SEQUENCE</scope>
    <source>
        <tissue evidence="11">Mixed with DoveR01_LX</tissue>
    </source>
</reference>
<dbReference type="InterPro" id="IPR045174">
    <property type="entry name" value="Dof"/>
</dbReference>
<dbReference type="GO" id="GO:0008270">
    <property type="term" value="F:zinc ion binding"/>
    <property type="evidence" value="ECO:0007669"/>
    <property type="project" value="UniProtKB-KW"/>
</dbReference>
<gene>
    <name evidence="11" type="ORF">Din_035981</name>
</gene>
<dbReference type="PANTHER" id="PTHR31992:SF316">
    <property type="entry name" value="DOF ZINC FINGER PROTEIN DOF1.2"/>
    <property type="match status" value="1"/>
</dbReference>
<dbReference type="InterPro" id="IPR003851">
    <property type="entry name" value="Znf_Dof"/>
</dbReference>
<dbReference type="GO" id="GO:0003677">
    <property type="term" value="F:DNA binding"/>
    <property type="evidence" value="ECO:0007669"/>
    <property type="project" value="UniProtKB-UniRule"/>
</dbReference>
<keyword evidence="3 9" id="KW-0862">Zinc</keyword>
<evidence type="ECO:0000256" key="9">
    <source>
        <dbReference type="RuleBase" id="RU369094"/>
    </source>
</evidence>
<evidence type="ECO:0000256" key="8">
    <source>
        <dbReference type="PROSITE-ProRule" id="PRU00071"/>
    </source>
</evidence>
<keyword evidence="6 9" id="KW-0804">Transcription</keyword>
<keyword evidence="5 8" id="KW-0238">DNA-binding</keyword>
<proteinExistence type="predicted"/>
<feature type="domain" description="Dof-type" evidence="10">
    <location>
        <begin position="31"/>
        <end position="85"/>
    </location>
</feature>
<comment type="function">
    <text evidence="9">Transcription factor that binds specifically to a 5'-AA[AG]G-3' consensus core sequence.</text>
</comment>
<dbReference type="EMBL" id="GHES01035981">
    <property type="protein sequence ID" value="MPA66540.1"/>
    <property type="molecule type" value="Transcribed_RNA"/>
</dbReference>
<organism evidence="11">
    <name type="scientific">Davidia involucrata</name>
    <name type="common">Dove tree</name>
    <dbReference type="NCBI Taxonomy" id="16924"/>
    <lineage>
        <taxon>Eukaryota</taxon>
        <taxon>Viridiplantae</taxon>
        <taxon>Streptophyta</taxon>
        <taxon>Embryophyta</taxon>
        <taxon>Tracheophyta</taxon>
        <taxon>Spermatophyta</taxon>
        <taxon>Magnoliopsida</taxon>
        <taxon>eudicotyledons</taxon>
        <taxon>Gunneridae</taxon>
        <taxon>Pentapetalae</taxon>
        <taxon>asterids</taxon>
        <taxon>Cornales</taxon>
        <taxon>Nyssaceae</taxon>
        <taxon>Davidia</taxon>
    </lineage>
</organism>
<dbReference type="AlphaFoldDB" id="A0A5B7BC71"/>
<comment type="subcellular location">
    <subcellularLocation>
        <location evidence="8 9">Nucleus</location>
    </subcellularLocation>
</comment>
<evidence type="ECO:0000256" key="3">
    <source>
        <dbReference type="ARBA" id="ARBA00022833"/>
    </source>
</evidence>
<dbReference type="GO" id="GO:0005634">
    <property type="term" value="C:nucleus"/>
    <property type="evidence" value="ECO:0007669"/>
    <property type="project" value="UniProtKB-SubCell"/>
</dbReference>
<keyword evidence="4 9" id="KW-0805">Transcription regulation</keyword>
<evidence type="ECO:0000256" key="6">
    <source>
        <dbReference type="ARBA" id="ARBA00023163"/>
    </source>
</evidence>
<evidence type="ECO:0000259" key="10">
    <source>
        <dbReference type="PROSITE" id="PS50884"/>
    </source>
</evidence>
<dbReference type="GO" id="GO:0003700">
    <property type="term" value="F:DNA-binding transcription factor activity"/>
    <property type="evidence" value="ECO:0007669"/>
    <property type="project" value="UniProtKB-UniRule"/>
</dbReference>
<keyword evidence="1 9" id="KW-0479">Metal-binding</keyword>
<evidence type="ECO:0000256" key="4">
    <source>
        <dbReference type="ARBA" id="ARBA00023015"/>
    </source>
</evidence>
<keyword evidence="7 8" id="KW-0539">Nucleus</keyword>
<evidence type="ECO:0000256" key="2">
    <source>
        <dbReference type="ARBA" id="ARBA00022771"/>
    </source>
</evidence>
<dbReference type="PROSITE" id="PS01361">
    <property type="entry name" value="ZF_DOF_1"/>
    <property type="match status" value="1"/>
</dbReference>
<sequence length="291" mass="32557">MFTTSDQMLLQCPPRPLMMERRWKSNVEIAPNCPRCASPNTKFCYYNNYSLSQPRYFCKACRRYWTKGGSLRNVPVGGGCRKSRRAKSGRQTERAAMSCNVLSPPCPSPSPGGVSTNENDPSMVPPSGADIDLAAVFAKFLNQNSSFEDSEQLVIGSELLPDHQANASFDHLPNSLDPDTQLEEAMIECQKQYDLIADLPHMFVVDNQQDEEKIDQEFMGRDPTDFGLLGGEVEQDVLWSESSNFAWQQMGQLQELGSFSSDDQSKISTNLIGDCWNSFDLSAAYEVFSRP</sequence>
<keyword evidence="2 8" id="KW-0863">Zinc-finger</keyword>
<evidence type="ECO:0000256" key="5">
    <source>
        <dbReference type="ARBA" id="ARBA00023125"/>
    </source>
</evidence>
<evidence type="ECO:0000313" key="11">
    <source>
        <dbReference type="EMBL" id="MPA66540.1"/>
    </source>
</evidence>